<reference evidence="1" key="2">
    <citation type="submission" date="2023-09" db="EMBL/GenBank/DDBJ databases">
        <title>Characterization of Arcobacter Isolates from Retail Chicken Sold in Supermarkets in Tbilisi, Georgia.</title>
        <authorList>
            <person name="Matthias R."/>
            <person name="Zautner A.E."/>
        </authorList>
    </citation>
    <scope>NUCLEOTIDE SEQUENCE</scope>
    <source>
        <strain evidence="2">LEO 108</strain>
        <strain evidence="1">LEO 109</strain>
    </source>
</reference>
<dbReference type="SUPFAM" id="SSF52467">
    <property type="entry name" value="DHS-like NAD/FAD-binding domain"/>
    <property type="match status" value="1"/>
</dbReference>
<gene>
    <name evidence="2" type="ORF">RJG51_03760</name>
    <name evidence="1" type="ORF">RJG52_08005</name>
    <name evidence="3" type="ORF">RJG53_09510</name>
    <name evidence="5" type="ORF">RJG55_08000</name>
    <name evidence="4" type="ORF">RJG56_09360</name>
    <name evidence="6" type="ORF">RJG57_03365</name>
</gene>
<evidence type="ECO:0000313" key="2">
    <source>
        <dbReference type="EMBL" id="WNL15307.1"/>
    </source>
</evidence>
<dbReference type="EMBL" id="CP134845">
    <property type="protein sequence ID" value="WNL15307.1"/>
    <property type="molecule type" value="Genomic_DNA"/>
</dbReference>
<organism evidence="1">
    <name type="scientific">Arcobacter sp. AZ-2023</name>
    <dbReference type="NCBI Taxonomy" id="3074453"/>
    <lineage>
        <taxon>Bacteria</taxon>
        <taxon>Pseudomonadati</taxon>
        <taxon>Campylobacterota</taxon>
        <taxon>Epsilonproteobacteria</taxon>
        <taxon>Campylobacterales</taxon>
        <taxon>Arcobacteraceae</taxon>
        <taxon>Arcobacter</taxon>
    </lineage>
</organism>
<protein>
    <submittedName>
        <fullName evidence="1">SIR2 family protein</fullName>
    </submittedName>
</protein>
<dbReference type="EMBL" id="CP134851">
    <property type="protein sequence ID" value="WNL22885.1"/>
    <property type="molecule type" value="Genomic_DNA"/>
</dbReference>
<evidence type="ECO:0000313" key="6">
    <source>
        <dbReference type="EMBL" id="WNL26224.1"/>
    </source>
</evidence>
<accession>A0AA96CLI9</accession>
<dbReference type="InterPro" id="IPR029035">
    <property type="entry name" value="DHS-like_NAD/FAD-binding_dom"/>
</dbReference>
<dbReference type="EMBL" id="CP134852">
    <property type="protein sequence ID" value="WNL26224.1"/>
    <property type="molecule type" value="Genomic_DNA"/>
</dbReference>
<evidence type="ECO:0000313" key="5">
    <source>
        <dbReference type="EMBL" id="WNL22885.1"/>
    </source>
</evidence>
<dbReference type="AlphaFoldDB" id="A0AA96CLI9"/>
<dbReference type="EMBL" id="CP134850">
    <property type="protein sequence ID" value="WNL20948.1"/>
    <property type="molecule type" value="Genomic_DNA"/>
</dbReference>
<dbReference type="EMBL" id="CP134844">
    <property type="protein sequence ID" value="WNL11863.1"/>
    <property type="molecule type" value="Genomic_DNA"/>
</dbReference>
<sequence length="887" mass="105981">MSYKSHLEKIQEAKNDNKLVFFIGSGMSKNVGLPDWGELIDELKKDLNTTEEDYLKIAQLYFLEFGEYEYIKKVKSFFPSENIVIKNTHSLLVKLFPQNIITTNWDIVIEKAIENEMALYDVVRNDSELINTTSNRKLIKMHGDIEIGNIIFKEDDYLEYSQKFPLIENYVKSVLSTNTVIFFGYSYNDINLKYITKWIQNSSKVRPPAYMIVFKEDKIQEKYFKNHGVSVLNISDKYTFKDRDLQIEAFLNDILITRNNFVNIQNELEIIDAFYNLFQDFKYFNIVLIDQLSKLLKKKSIKFKIDYDNSERVILHLQNYYSLIDNIFKNFRTLFQKKKRIEIINKIKFIISVLHKSGIIGIAIENSKYHLLKEKIFQNNYKLDNYIFEIAKSCGTNEKDAYVAVWNEDFKQAYTIYKKLILSTKKNKNYIDMFLLMYNSNIILSWLKVLHNHDYKNEETYSISEKLLEVKQSIREHIEPLLSIFKDDSILYKYMYDVKIFHENRQKQVKIIQNGGMSFSSNETEARQKHKNLLYFVNNNYLCMDIYEDFKNLQIEYLKTTLTRQFRSEFKTLEIFELYTCIKYVNTEKIKDILDTYLNKESNDFKKFRLSDDETNYLIDLLNSLTSILENISDMYQVQKFETYWINTLYLISLSNYSDIKTIVENFIKVLKIRSSINIYREINLFLRIQKYIFESDIINNQMLFSLLEIAINKIITSNYNSWDLHLLESNTLLNYLLDEKEENKYSNLELINALLKSLTKFDDKTQVNISKYFLLNIHDVSDEGIQNSIKFFLMDLNFDSIEIVDLLEFKLLLLSRDLITFDDFDFEEKINKFIEPYFDGKSFSSSLYKVNNLLEYLIQNKQILEFTDIQKKIAEIIERYKNLKFW</sequence>
<evidence type="ECO:0000313" key="1">
    <source>
        <dbReference type="EMBL" id="WNL11863.1"/>
    </source>
</evidence>
<reference evidence="3" key="1">
    <citation type="submission" date="2023-09" db="EMBL/GenBank/DDBJ databases">
        <title>Arcobacter tbilisiensis sp. nov. isolated from chicken meat in Tbilisi, Georgia.</title>
        <authorList>
            <person name="Matthias R."/>
            <person name="Zautner A.E."/>
        </authorList>
    </citation>
    <scope>NUCLEOTIDE SEQUENCE</scope>
    <source>
        <strain evidence="6">LEO 70</strain>
        <strain evidence="5">LEO 74</strain>
        <strain evidence="4">LEO 79</strain>
        <strain evidence="3">LEO 99</strain>
    </source>
</reference>
<name>A0AA96CLI9_9BACT</name>
<dbReference type="Pfam" id="PF13289">
    <property type="entry name" value="SIR2_2"/>
    <property type="match status" value="1"/>
</dbReference>
<dbReference type="EMBL" id="CP134849">
    <property type="protein sequence ID" value="WNL18813.1"/>
    <property type="molecule type" value="Genomic_DNA"/>
</dbReference>
<proteinExistence type="predicted"/>
<evidence type="ECO:0000313" key="3">
    <source>
        <dbReference type="EMBL" id="WNL18813.1"/>
    </source>
</evidence>
<evidence type="ECO:0000313" key="4">
    <source>
        <dbReference type="EMBL" id="WNL20948.1"/>
    </source>
</evidence>